<dbReference type="InterPro" id="IPR032563">
    <property type="entry name" value="DAMP1_SANT-like"/>
</dbReference>
<dbReference type="AlphaFoldDB" id="A0A0P4W4M4"/>
<protein>
    <recommendedName>
        <fullName evidence="6">DNA methyltransferase 1-associated protein 1</fullName>
    </recommendedName>
</protein>
<comment type="subcellular location">
    <subcellularLocation>
        <location evidence="1">Nucleus</location>
    </subcellularLocation>
</comment>
<feature type="domain" description="DAMP1 SANT/Myb-like" evidence="10">
    <location>
        <begin position="120"/>
        <end position="198"/>
    </location>
</feature>
<evidence type="ECO:0000256" key="7">
    <source>
        <dbReference type="SAM" id="Coils"/>
    </source>
</evidence>
<feature type="coiled-coil region" evidence="7">
    <location>
        <begin position="218"/>
        <end position="262"/>
    </location>
</feature>
<evidence type="ECO:0000259" key="10">
    <source>
        <dbReference type="Pfam" id="PF16282"/>
    </source>
</evidence>
<dbReference type="GO" id="GO:0000812">
    <property type="term" value="C:Swr1 complex"/>
    <property type="evidence" value="ECO:0007669"/>
    <property type="project" value="TreeGrafter"/>
</dbReference>
<evidence type="ECO:0000256" key="3">
    <source>
        <dbReference type="ARBA" id="ARBA00023015"/>
    </source>
</evidence>
<evidence type="ECO:0000256" key="1">
    <source>
        <dbReference type="ARBA" id="ARBA00004123"/>
    </source>
</evidence>
<reference evidence="11" key="1">
    <citation type="journal article" date="2016" name="PLoS Negl. Trop. Dis.">
        <title>A Deep Insight into the Sialome of Rhodnius neglectus, a Vector of Chagas Disease.</title>
        <authorList>
            <person name="Santiago P.B."/>
            <person name="Assumpcao T.C."/>
            <person name="Araujo C.N."/>
            <person name="Bastos I.M."/>
            <person name="Neves D."/>
            <person name="Silva I.G."/>
            <person name="Charneau S."/>
            <person name="Queiroz R.M."/>
            <person name="Raiol T."/>
            <person name="Oliveira J.V."/>
            <person name="Sousa M.V."/>
            <person name="Calvo E."/>
            <person name="Ribeiro J.M."/>
            <person name="Santana J.M."/>
        </authorList>
    </citation>
    <scope>NUCLEOTIDE SEQUENCE</scope>
    <source>
        <tissue evidence="11">Salivary glands</tissue>
    </source>
</reference>
<evidence type="ECO:0000256" key="5">
    <source>
        <dbReference type="ARBA" id="ARBA00023242"/>
    </source>
</evidence>
<organism evidence="11">
    <name type="scientific">Rhodnius neglectus</name>
    <dbReference type="NCBI Taxonomy" id="72488"/>
    <lineage>
        <taxon>Eukaryota</taxon>
        <taxon>Metazoa</taxon>
        <taxon>Ecdysozoa</taxon>
        <taxon>Arthropoda</taxon>
        <taxon>Hexapoda</taxon>
        <taxon>Insecta</taxon>
        <taxon>Pterygota</taxon>
        <taxon>Neoptera</taxon>
        <taxon>Paraneoptera</taxon>
        <taxon>Hemiptera</taxon>
        <taxon>Heteroptera</taxon>
        <taxon>Panheteroptera</taxon>
        <taxon>Cimicomorpha</taxon>
        <taxon>Reduviidae</taxon>
        <taxon>Triatominae</taxon>
        <taxon>Rhodnius</taxon>
    </lineage>
</organism>
<keyword evidence="2" id="KW-0156">Chromatin regulator</keyword>
<dbReference type="InterPro" id="IPR027109">
    <property type="entry name" value="Swc4/Dmap1"/>
</dbReference>
<dbReference type="InterPro" id="IPR008468">
    <property type="entry name" value="DMAP1"/>
</dbReference>
<dbReference type="GO" id="GO:0003714">
    <property type="term" value="F:transcription corepressor activity"/>
    <property type="evidence" value="ECO:0007669"/>
    <property type="project" value="TreeGrafter"/>
</dbReference>
<dbReference type="PANTHER" id="PTHR12855:SF10">
    <property type="entry name" value="DNA METHYLTRANSFERASE 1-ASSOCIATED PROTEIN 1"/>
    <property type="match status" value="1"/>
</dbReference>
<keyword evidence="11" id="KW-0489">Methyltransferase</keyword>
<dbReference type="GO" id="GO:0032259">
    <property type="term" value="P:methylation"/>
    <property type="evidence" value="ECO:0007669"/>
    <property type="project" value="UniProtKB-KW"/>
</dbReference>
<keyword evidence="3" id="KW-0805">Transcription regulation</keyword>
<name>A0A0P4W4M4_9HEMI</name>
<keyword evidence="5" id="KW-0539">Nucleus</keyword>
<feature type="domain" description="DNA methyltransferase 1-associated 1" evidence="9">
    <location>
        <begin position="241"/>
        <end position="403"/>
    </location>
</feature>
<evidence type="ECO:0000313" key="11">
    <source>
        <dbReference type="EMBL" id="JAI56297.1"/>
    </source>
</evidence>
<dbReference type="PANTHER" id="PTHR12855">
    <property type="entry name" value="DNA METHYLTRANSFERASE 1-ASSOCIATED PROTEIN 1 FAMILY MEMBER"/>
    <property type="match status" value="1"/>
</dbReference>
<feature type="region of interest" description="Disordered" evidence="8">
    <location>
        <begin position="412"/>
        <end position="433"/>
    </location>
</feature>
<accession>A0A0P4W4M4</accession>
<dbReference type="GO" id="GO:0008168">
    <property type="term" value="F:methyltransferase activity"/>
    <property type="evidence" value="ECO:0007669"/>
    <property type="project" value="UniProtKB-KW"/>
</dbReference>
<sequence length="451" mass="51884">METMGDIRDILEIDRQQGPDITKEAIIGPERKFRRQLGAPKVSRRPEGMAREVFALLYNDKKDVPPLFPTDTGQGYKNTKANLSMKSVRPWKWMPFTNTARSDNAVFHHWRRVSDEGKEYPFARFNKKVQIPTYSDSEYASYLANDSWTRAETDHLFDLCRRFDLRFGIMADRWEQSKFSKRSIEDLKERYYGICSALAKIKTGQGLTPEMRNYVFDAEHERKRKEQLARLYSRTKEQVEEEQMLQNELRKIEARKKERDKKTQDLQKLITAVDSQAGEMRRPGRVPKRRLAPATRPKMDSLSGEITSIKFPDLKGSGVYLRSQRMKLPANIGQKKIKAIEQLLVEMNIEANPTPTEEICQHFNELRSDLLLLHELRTAMSSCEFELQSLRHQYEACNPGKTLVIPPELCSGGDPATSNPDINPAAKESPAPNKMEIIDVVGSPQTSPCKC</sequence>
<evidence type="ECO:0000256" key="2">
    <source>
        <dbReference type="ARBA" id="ARBA00022853"/>
    </source>
</evidence>
<dbReference type="Pfam" id="PF16282">
    <property type="entry name" value="SANT_DAMP1_like"/>
    <property type="match status" value="1"/>
</dbReference>
<dbReference type="GO" id="GO:0006281">
    <property type="term" value="P:DNA repair"/>
    <property type="evidence" value="ECO:0007669"/>
    <property type="project" value="InterPro"/>
</dbReference>
<evidence type="ECO:0000256" key="4">
    <source>
        <dbReference type="ARBA" id="ARBA00023163"/>
    </source>
</evidence>
<dbReference type="Gene3D" id="1.10.10.60">
    <property type="entry name" value="Homeodomain-like"/>
    <property type="match status" value="1"/>
</dbReference>
<dbReference type="GO" id="GO:0000122">
    <property type="term" value="P:negative regulation of transcription by RNA polymerase II"/>
    <property type="evidence" value="ECO:0007669"/>
    <property type="project" value="TreeGrafter"/>
</dbReference>
<keyword evidence="7" id="KW-0175">Coiled coil</keyword>
<keyword evidence="4" id="KW-0804">Transcription</keyword>
<evidence type="ECO:0000259" key="9">
    <source>
        <dbReference type="Pfam" id="PF05499"/>
    </source>
</evidence>
<dbReference type="GO" id="GO:0035267">
    <property type="term" value="C:NuA4 histone acetyltransferase complex"/>
    <property type="evidence" value="ECO:0007669"/>
    <property type="project" value="InterPro"/>
</dbReference>
<keyword evidence="11" id="KW-0808">Transferase</keyword>
<dbReference type="Pfam" id="PF05499">
    <property type="entry name" value="DMAP1"/>
    <property type="match status" value="1"/>
</dbReference>
<dbReference type="FunFam" id="1.10.10.60:FF:000087">
    <property type="entry name" value="DNA methyltransferase 1-associated protein 1"/>
    <property type="match status" value="1"/>
</dbReference>
<dbReference type="EMBL" id="GDKW01000298">
    <property type="protein sequence ID" value="JAI56297.1"/>
    <property type="molecule type" value="mRNA"/>
</dbReference>
<dbReference type="GO" id="GO:0006338">
    <property type="term" value="P:chromatin remodeling"/>
    <property type="evidence" value="ECO:0007669"/>
    <property type="project" value="InterPro"/>
</dbReference>
<evidence type="ECO:0000256" key="8">
    <source>
        <dbReference type="SAM" id="MobiDB-lite"/>
    </source>
</evidence>
<proteinExistence type="evidence at transcript level"/>
<evidence type="ECO:0000256" key="6">
    <source>
        <dbReference type="ARBA" id="ARBA00067416"/>
    </source>
</evidence>